<dbReference type="InterPro" id="IPR048627">
    <property type="entry name" value="Sec10_HB"/>
</dbReference>
<keyword evidence="3" id="KW-1185">Reference proteome</keyword>
<accession>A0A1A9UCM5</accession>
<evidence type="ECO:0000259" key="1">
    <source>
        <dbReference type="Pfam" id="PF07393"/>
    </source>
</evidence>
<dbReference type="Pfam" id="PF07393">
    <property type="entry name" value="Sec10_HB"/>
    <property type="match status" value="1"/>
</dbReference>
<organism evidence="2 3">
    <name type="scientific">Glossina austeni</name>
    <name type="common">Savannah tsetse fly</name>
    <dbReference type="NCBI Taxonomy" id="7395"/>
    <lineage>
        <taxon>Eukaryota</taxon>
        <taxon>Metazoa</taxon>
        <taxon>Ecdysozoa</taxon>
        <taxon>Arthropoda</taxon>
        <taxon>Hexapoda</taxon>
        <taxon>Insecta</taxon>
        <taxon>Pterygota</taxon>
        <taxon>Neoptera</taxon>
        <taxon>Endopterygota</taxon>
        <taxon>Diptera</taxon>
        <taxon>Brachycera</taxon>
        <taxon>Muscomorpha</taxon>
        <taxon>Hippoboscoidea</taxon>
        <taxon>Glossinidae</taxon>
        <taxon>Glossina</taxon>
    </lineage>
</organism>
<reference evidence="2" key="1">
    <citation type="submission" date="2020-05" db="UniProtKB">
        <authorList>
            <consortium name="EnsemblMetazoa"/>
        </authorList>
    </citation>
    <scope>IDENTIFICATION</scope>
    <source>
        <strain evidence="2">TTRI</strain>
    </source>
</reference>
<evidence type="ECO:0000313" key="3">
    <source>
        <dbReference type="Proteomes" id="UP000078200"/>
    </source>
</evidence>
<feature type="domain" description="Exocyst complex component Sec10-like alpha-helical bundle" evidence="1">
    <location>
        <begin position="70"/>
        <end position="114"/>
    </location>
</feature>
<proteinExistence type="predicted"/>
<dbReference type="STRING" id="7395.A0A1A9UCM5"/>
<protein>
    <recommendedName>
        <fullName evidence="1">Exocyst complex component Sec10-like alpha-helical bundle domain-containing protein</fullName>
    </recommendedName>
</protein>
<name>A0A1A9UCM5_GLOAU</name>
<evidence type="ECO:0000313" key="2">
    <source>
        <dbReference type="EnsemblMetazoa" id="GAUT000061-PA"/>
    </source>
</evidence>
<dbReference type="EnsemblMetazoa" id="GAUT000061-RA">
    <property type="protein sequence ID" value="GAUT000061-PA"/>
    <property type="gene ID" value="GAUT000061"/>
</dbReference>
<dbReference type="AlphaFoldDB" id="A0A1A9UCM5"/>
<dbReference type="VEuPathDB" id="VectorBase:GAUT000061"/>
<sequence>MCLAKASRAATAVPLLLGIRTNSWTDSIYRIDNHFLNSSALINYGGETFLLKCYKKQMPLCKDAVYCVTNPTCLEQMESKLDQGLDRTIDAVIEWVKLLLQNEQKKTGHKPDTIVDTISSVAKFSSMNYLDKPVVRQFMQLRSDFRLIKNTNYIKLPFSYLIFIKIFMKAI</sequence>
<dbReference type="Proteomes" id="UP000078200">
    <property type="component" value="Unassembled WGS sequence"/>
</dbReference>